<gene>
    <name evidence="1" type="ORF">Q8A49_15815</name>
</gene>
<sequence length="101" mass="11086">MNPALLKLLNSADATGRVITGEHLWQTWTVAEQRQWVTPDSPEGRFVTAEGMNARRFATGEGEADHARRAVYTHAADPEDLAQLLAVLGLDHDAEDGALHR</sequence>
<reference evidence="1 2" key="1">
    <citation type="submission" date="2023-07" db="EMBL/GenBank/DDBJ databases">
        <authorList>
            <person name="Girao M."/>
            <person name="Carvalho M.F."/>
        </authorList>
    </citation>
    <scope>NUCLEOTIDE SEQUENCE [LARGE SCALE GENOMIC DNA]</scope>
    <source>
        <strain evidence="1 2">66/93</strain>
    </source>
</reference>
<evidence type="ECO:0000313" key="2">
    <source>
        <dbReference type="Proteomes" id="UP001348641"/>
    </source>
</evidence>
<proteinExistence type="predicted"/>
<protein>
    <submittedName>
        <fullName evidence="1">Uncharacterized protein</fullName>
    </submittedName>
</protein>
<evidence type="ECO:0000313" key="1">
    <source>
        <dbReference type="EMBL" id="MEE2051969.1"/>
    </source>
</evidence>
<dbReference type="Proteomes" id="UP001348641">
    <property type="component" value="Unassembled WGS sequence"/>
</dbReference>
<accession>A0ABU7KRP6</accession>
<dbReference type="RefSeq" id="WP_267950086.1">
    <property type="nucleotide sequence ID" value="NZ_BAAAJA010000041.1"/>
</dbReference>
<name>A0ABU7KRP6_9ACTN</name>
<dbReference type="EMBL" id="JAUUCC010000037">
    <property type="protein sequence ID" value="MEE2051969.1"/>
    <property type="molecule type" value="Genomic_DNA"/>
</dbReference>
<organism evidence="1 2">
    <name type="scientific">Nocardiopsis tropica</name>
    <dbReference type="NCBI Taxonomy" id="109330"/>
    <lineage>
        <taxon>Bacteria</taxon>
        <taxon>Bacillati</taxon>
        <taxon>Actinomycetota</taxon>
        <taxon>Actinomycetes</taxon>
        <taxon>Streptosporangiales</taxon>
        <taxon>Nocardiopsidaceae</taxon>
        <taxon>Nocardiopsis</taxon>
    </lineage>
</organism>
<comment type="caution">
    <text evidence="1">The sequence shown here is derived from an EMBL/GenBank/DDBJ whole genome shotgun (WGS) entry which is preliminary data.</text>
</comment>